<dbReference type="CDD" id="cd00761">
    <property type="entry name" value="Glyco_tranf_GTA_type"/>
    <property type="match status" value="1"/>
</dbReference>
<dbReference type="Gene3D" id="3.90.550.10">
    <property type="entry name" value="Spore Coat Polysaccharide Biosynthesis Protein SpsA, Chain A"/>
    <property type="match status" value="1"/>
</dbReference>
<evidence type="ECO:0000259" key="1">
    <source>
        <dbReference type="Pfam" id="PF00535"/>
    </source>
</evidence>
<organism evidence="2">
    <name type="scientific">Bacteroides ovatus</name>
    <dbReference type="NCBI Taxonomy" id="28116"/>
    <lineage>
        <taxon>Bacteria</taxon>
        <taxon>Pseudomonadati</taxon>
        <taxon>Bacteroidota</taxon>
        <taxon>Bacteroidia</taxon>
        <taxon>Bacteroidales</taxon>
        <taxon>Bacteroidaceae</taxon>
        <taxon>Bacteroides</taxon>
    </lineage>
</organism>
<keyword evidence="2" id="KW-0808">Transferase</keyword>
<dbReference type="SUPFAM" id="SSF53448">
    <property type="entry name" value="Nucleotide-diphospho-sugar transferases"/>
    <property type="match status" value="1"/>
</dbReference>
<accession>A0A642C5D3</accession>
<dbReference type="GO" id="GO:0016758">
    <property type="term" value="F:hexosyltransferase activity"/>
    <property type="evidence" value="ECO:0007669"/>
    <property type="project" value="UniProtKB-ARBA"/>
</dbReference>
<sequence>MIRLSIIIPAYNAAQYVERCLLSINNEAIRSGISQSEYEIIIVDDCSSDNTIERTLEYFNHLNLSNGKVICHHTNRKQGAARNTGLRVANGDYVWFVDIDDSIGDGILKYLHSSELSSTPDIFQFHAASKDQSNNIVIEPYWEKPIGPMSGIDYLEFEAMNAYSNRIRASWSKWFRREYLLCNNLFYEEGVFWEDVVHTLKAFYLADTVIYHPVIGYIYIQTPNSDMRGVQSGKKYADTIRFCTQSLQFLLEKHASPNIKNHLSSYYLKVLRKYKNYLSKLTETEIDAFIEAISDLKMNVIEQFFGNKEHDWLLNDSSIRELYNHQRK</sequence>
<dbReference type="EMBL" id="VWFQ01000145">
    <property type="protein sequence ID" value="KAA4631902.1"/>
    <property type="molecule type" value="Genomic_DNA"/>
</dbReference>
<dbReference type="AlphaFoldDB" id="A0A642C5D3"/>
<dbReference type="PANTHER" id="PTHR22916">
    <property type="entry name" value="GLYCOSYLTRANSFERASE"/>
    <property type="match status" value="1"/>
</dbReference>
<proteinExistence type="predicted"/>
<feature type="domain" description="Glycosyltransferase 2-like" evidence="1">
    <location>
        <begin position="5"/>
        <end position="106"/>
    </location>
</feature>
<protein>
    <submittedName>
        <fullName evidence="2">Glycosyltransferase</fullName>
    </submittedName>
</protein>
<dbReference type="PANTHER" id="PTHR22916:SF3">
    <property type="entry name" value="UDP-GLCNAC:BETAGAL BETA-1,3-N-ACETYLGLUCOSAMINYLTRANSFERASE-LIKE PROTEIN 1"/>
    <property type="match status" value="1"/>
</dbReference>
<reference evidence="2" key="1">
    <citation type="journal article" date="2019" name="Nat. Med.">
        <title>A library of human gut bacterial isolates paired with longitudinal multiomics data enables mechanistic microbiome research.</title>
        <authorList>
            <person name="Poyet M."/>
            <person name="Groussin M."/>
            <person name="Gibbons S.M."/>
            <person name="Avila-Pacheco J."/>
            <person name="Jiang X."/>
            <person name="Kearney S.M."/>
            <person name="Perrotta A.R."/>
            <person name="Berdy B."/>
            <person name="Zhao S."/>
            <person name="Lieberman T.D."/>
            <person name="Swanson P.K."/>
            <person name="Smith M."/>
            <person name="Roesemann S."/>
            <person name="Alexander J.E."/>
            <person name="Rich S.A."/>
            <person name="Livny J."/>
            <person name="Vlamakis H."/>
            <person name="Clish C."/>
            <person name="Bullock K."/>
            <person name="Deik A."/>
            <person name="Scott J."/>
            <person name="Pierce K.A."/>
            <person name="Xavier R.J."/>
            <person name="Alm E.J."/>
        </authorList>
    </citation>
    <scope>NUCLEOTIDE SEQUENCE</scope>
    <source>
        <strain evidence="2">BIOML-A16</strain>
    </source>
</reference>
<name>A0A642C5D3_BACOV</name>
<dbReference type="InterPro" id="IPR029044">
    <property type="entry name" value="Nucleotide-diphossugar_trans"/>
</dbReference>
<comment type="caution">
    <text evidence="2">The sequence shown here is derived from an EMBL/GenBank/DDBJ whole genome shotgun (WGS) entry which is preliminary data.</text>
</comment>
<evidence type="ECO:0000313" key="2">
    <source>
        <dbReference type="EMBL" id="KAA4631902.1"/>
    </source>
</evidence>
<gene>
    <name evidence="2" type="ORF">F3B52_27260</name>
</gene>
<dbReference type="Pfam" id="PF00535">
    <property type="entry name" value="Glycos_transf_2"/>
    <property type="match status" value="1"/>
</dbReference>
<dbReference type="InterPro" id="IPR001173">
    <property type="entry name" value="Glyco_trans_2-like"/>
</dbReference>